<proteinExistence type="predicted"/>
<reference evidence="1" key="1">
    <citation type="journal article" date="2015" name="Nature">
        <title>Complex archaea that bridge the gap between prokaryotes and eukaryotes.</title>
        <authorList>
            <person name="Spang A."/>
            <person name="Saw J.H."/>
            <person name="Jorgensen S.L."/>
            <person name="Zaremba-Niedzwiedzka K."/>
            <person name="Martijn J."/>
            <person name="Lind A.E."/>
            <person name="van Eijk R."/>
            <person name="Schleper C."/>
            <person name="Guy L."/>
            <person name="Ettema T.J."/>
        </authorList>
    </citation>
    <scope>NUCLEOTIDE SEQUENCE</scope>
</reference>
<gene>
    <name evidence="1" type="ORF">LCGC14_2633410</name>
</gene>
<name>A0A0F9AM86_9ZZZZ</name>
<sequence>MEKGSRMNIQDLYQQREGVWHNITITYITVGEATQTKPDQNEFDQQKQLVYFMDDDGKDYEMTVYVADTPQSLEYIDPKVAGTRAVFKIKHKDKFLTGILTDKKPDVAKATGPDWDAIAYGKTKCRIVCSAIESKQIECKNPEQGAFWANIIFEPRKEQENESEY</sequence>
<comment type="caution">
    <text evidence="1">The sequence shown here is derived from an EMBL/GenBank/DDBJ whole genome shotgun (WGS) entry which is preliminary data.</text>
</comment>
<organism evidence="1">
    <name type="scientific">marine sediment metagenome</name>
    <dbReference type="NCBI Taxonomy" id="412755"/>
    <lineage>
        <taxon>unclassified sequences</taxon>
        <taxon>metagenomes</taxon>
        <taxon>ecological metagenomes</taxon>
    </lineage>
</organism>
<dbReference type="EMBL" id="LAZR01045230">
    <property type="protein sequence ID" value="KKK99375.1"/>
    <property type="molecule type" value="Genomic_DNA"/>
</dbReference>
<accession>A0A0F9AM86</accession>
<dbReference type="AlphaFoldDB" id="A0A0F9AM86"/>
<evidence type="ECO:0000313" key="1">
    <source>
        <dbReference type="EMBL" id="KKK99375.1"/>
    </source>
</evidence>
<protein>
    <submittedName>
        <fullName evidence="1">Uncharacterized protein</fullName>
    </submittedName>
</protein>